<reference evidence="4 5" key="1">
    <citation type="submission" date="2018-11" db="EMBL/GenBank/DDBJ databases">
        <title>Novel bacteria species description.</title>
        <authorList>
            <person name="Han J.-H."/>
        </authorList>
    </citation>
    <scope>NUCLEOTIDE SEQUENCE [LARGE SCALE GENOMIC DNA]</scope>
    <source>
        <strain evidence="4 5">KCTC23259</strain>
    </source>
</reference>
<dbReference type="NCBIfam" id="TIGR02226">
    <property type="entry name" value="two_anch"/>
    <property type="match status" value="1"/>
</dbReference>
<comment type="caution">
    <text evidence="4">The sequence shown here is derived from an EMBL/GenBank/DDBJ whole genome shotgun (WGS) entry which is preliminary data.</text>
</comment>
<proteinExistence type="predicted"/>
<accession>A0AAE3H8B9</accession>
<feature type="domain" description="Aerotolerance regulator N-terminal" evidence="2">
    <location>
        <begin position="1"/>
        <end position="76"/>
    </location>
</feature>
<evidence type="ECO:0000313" key="5">
    <source>
        <dbReference type="Proteomes" id="UP001204144"/>
    </source>
</evidence>
<dbReference type="InterPro" id="IPR011933">
    <property type="entry name" value="Double_TM_dom"/>
</dbReference>
<dbReference type="AlphaFoldDB" id="A0AAE3H8B9"/>
<dbReference type="InterPro" id="IPR011635">
    <property type="entry name" value="CARDB"/>
</dbReference>
<name>A0AAE3H8B9_9BACT</name>
<dbReference type="Pfam" id="PF07584">
    <property type="entry name" value="BatA"/>
    <property type="match status" value="1"/>
</dbReference>
<keyword evidence="1" id="KW-1133">Transmembrane helix</keyword>
<evidence type="ECO:0000259" key="3">
    <source>
        <dbReference type="Pfam" id="PF07705"/>
    </source>
</evidence>
<dbReference type="EMBL" id="RJUF01000194">
    <property type="protein sequence ID" value="MCP9765991.1"/>
    <property type="molecule type" value="Genomic_DNA"/>
</dbReference>
<organism evidence="4 5">
    <name type="scientific">Lacihabitans soyangensis</name>
    <dbReference type="NCBI Taxonomy" id="869394"/>
    <lineage>
        <taxon>Bacteria</taxon>
        <taxon>Pseudomonadati</taxon>
        <taxon>Bacteroidota</taxon>
        <taxon>Cytophagia</taxon>
        <taxon>Cytophagales</taxon>
        <taxon>Leadbetterellaceae</taxon>
        <taxon>Lacihabitans</taxon>
    </lineage>
</organism>
<evidence type="ECO:0000256" key="1">
    <source>
        <dbReference type="SAM" id="Phobius"/>
    </source>
</evidence>
<dbReference type="Gene3D" id="2.60.40.10">
    <property type="entry name" value="Immunoglobulins"/>
    <property type="match status" value="1"/>
</dbReference>
<gene>
    <name evidence="4" type="ORF">EGI31_23895</name>
</gene>
<dbReference type="PANTHER" id="PTHR37464">
    <property type="entry name" value="BLL2463 PROTEIN"/>
    <property type="match status" value="1"/>
</dbReference>
<feature type="transmembrane region" description="Helical" evidence="1">
    <location>
        <begin position="667"/>
        <end position="689"/>
    </location>
</feature>
<dbReference type="Pfam" id="PF07705">
    <property type="entry name" value="CARDB"/>
    <property type="match status" value="1"/>
</dbReference>
<dbReference type="Proteomes" id="UP001204144">
    <property type="component" value="Unassembled WGS sequence"/>
</dbReference>
<keyword evidence="5" id="KW-1185">Reference proteome</keyword>
<feature type="transmembrane region" description="Helical" evidence="1">
    <location>
        <begin position="6"/>
        <end position="26"/>
    </location>
</feature>
<dbReference type="PANTHER" id="PTHR37464:SF1">
    <property type="entry name" value="BLL2463 PROTEIN"/>
    <property type="match status" value="1"/>
</dbReference>
<dbReference type="InterPro" id="IPR024163">
    <property type="entry name" value="Aerotolerance_reg_N"/>
</dbReference>
<evidence type="ECO:0000313" key="4">
    <source>
        <dbReference type="EMBL" id="MCP9765991.1"/>
    </source>
</evidence>
<feature type="transmembrane region" description="Helical" evidence="1">
    <location>
        <begin position="56"/>
        <end position="79"/>
    </location>
</feature>
<sequence>MQFLFPSVLWGLLALSIPLIVHLFNFRRTKKVFFSNVALLKTVETKSSAFRKLKQLLIMAARMLFLACLILAFAQPVFFKNKANLSAKPVGINGIYLDNSLSMQNTTESKRFLDLAIIKIDELLSIFNRSSNVQMTTNDFDGQDQFVTNASKVKDRLTTTDFSEIPRTLEQVYKRQRSIAQKHNPSAQNHFFWFSDFQKSTMGRLENIKIDSNDKVHLIPVTGKASQNVFVDSVWLSLPVVREMQNNVLNVKVYNSGSKGVEKLPLKLFIDNVQASTSSVNIASNSSATATFNFTVKERGVHRGKILFDDQPITFDNDYYFVLNASPTIRVLHLFGQRSPQNYLSKMYANDSLFKYTSYSVSNFDPGQVQNADMVVLEGVSTIDGETKLALENFLASGGCVVISPSENPVAASYLAFLGKYGFQNIEVVNEVPSPENFVDINEPDKSSPFYADVFERSSFNSLVSLPKSTPKLQWGGAAEKLLSFRNGKAFLTRTRVGDGVVYLLASPLNAKFGNFAEHAFFVPTFYKMAYLSSKSDRLAYNFSESSLSFFMPNAPKNATYKLKNDKLEIIPVQRLLGKTLNLTLPKSSELSEGQLFGSGFYDLVINGKVEKTLALNHDHLESKLDSYTAENLRDIFENQKNVEVYDDIFDGSFIEAFRDTSLGKPLWKYFVVAALFFLLVEILLIRFLKS</sequence>
<dbReference type="InterPro" id="IPR013783">
    <property type="entry name" value="Ig-like_fold"/>
</dbReference>
<keyword evidence="1" id="KW-0812">Transmembrane</keyword>
<feature type="domain" description="CARDB" evidence="3">
    <location>
        <begin position="242"/>
        <end position="302"/>
    </location>
</feature>
<keyword evidence="1" id="KW-0472">Membrane</keyword>
<evidence type="ECO:0000259" key="2">
    <source>
        <dbReference type="Pfam" id="PF07584"/>
    </source>
</evidence>
<dbReference type="RefSeq" id="WP_255039701.1">
    <property type="nucleotide sequence ID" value="NZ_RJUF01000194.1"/>
</dbReference>
<protein>
    <recommendedName>
        <fullName evidence="6">Aerotolerance regulator N-terminal domain-containing protein</fullName>
    </recommendedName>
</protein>
<evidence type="ECO:0008006" key="6">
    <source>
        <dbReference type="Google" id="ProtNLM"/>
    </source>
</evidence>